<dbReference type="AlphaFoldDB" id="A0AAN8G264"/>
<feature type="region of interest" description="Disordered" evidence="1">
    <location>
        <begin position="78"/>
        <end position="98"/>
    </location>
</feature>
<evidence type="ECO:0000256" key="2">
    <source>
        <dbReference type="SAM" id="SignalP"/>
    </source>
</evidence>
<comment type="caution">
    <text evidence="3">The sequence shown here is derived from an EMBL/GenBank/DDBJ whole genome shotgun (WGS) entry which is preliminary data.</text>
</comment>
<accession>A0AAN8G264</accession>
<evidence type="ECO:0000256" key="1">
    <source>
        <dbReference type="SAM" id="MobiDB-lite"/>
    </source>
</evidence>
<gene>
    <name evidence="3" type="ORF">GCK32_000330</name>
</gene>
<keyword evidence="4" id="KW-1185">Reference proteome</keyword>
<evidence type="ECO:0000313" key="4">
    <source>
        <dbReference type="Proteomes" id="UP001331761"/>
    </source>
</evidence>
<dbReference type="Proteomes" id="UP001331761">
    <property type="component" value="Unassembled WGS sequence"/>
</dbReference>
<name>A0AAN8G264_TRICO</name>
<evidence type="ECO:0000313" key="3">
    <source>
        <dbReference type="EMBL" id="KAK5981805.1"/>
    </source>
</evidence>
<dbReference type="EMBL" id="WIXE01005871">
    <property type="protein sequence ID" value="KAK5981805.1"/>
    <property type="molecule type" value="Genomic_DNA"/>
</dbReference>
<protein>
    <submittedName>
        <fullName evidence="3">Uncharacterized protein</fullName>
    </submittedName>
</protein>
<sequence length="98" mass="11052">MAATSTTTAAALVFSAIIAFTVGASTPERTFNSGLYDLLNRDPPAQKRFIGGYYNSVRRYKDRRVKRFPVGLYYSLMGEDLTNPQPQKRPDYDDSEAY</sequence>
<keyword evidence="2" id="KW-0732">Signal</keyword>
<feature type="chain" id="PRO_5042813283" evidence="2">
    <location>
        <begin position="24"/>
        <end position="98"/>
    </location>
</feature>
<feature type="signal peptide" evidence="2">
    <location>
        <begin position="1"/>
        <end position="23"/>
    </location>
</feature>
<reference evidence="3 4" key="1">
    <citation type="submission" date="2019-10" db="EMBL/GenBank/DDBJ databases">
        <title>Assembly and Annotation for the nematode Trichostrongylus colubriformis.</title>
        <authorList>
            <person name="Martin J."/>
        </authorList>
    </citation>
    <scope>NUCLEOTIDE SEQUENCE [LARGE SCALE GENOMIC DNA]</scope>
    <source>
        <strain evidence="3">G859</strain>
        <tissue evidence="3">Whole worm</tissue>
    </source>
</reference>
<organism evidence="3 4">
    <name type="scientific">Trichostrongylus colubriformis</name>
    <name type="common">Black scour worm</name>
    <dbReference type="NCBI Taxonomy" id="6319"/>
    <lineage>
        <taxon>Eukaryota</taxon>
        <taxon>Metazoa</taxon>
        <taxon>Ecdysozoa</taxon>
        <taxon>Nematoda</taxon>
        <taxon>Chromadorea</taxon>
        <taxon>Rhabditida</taxon>
        <taxon>Rhabditina</taxon>
        <taxon>Rhabditomorpha</taxon>
        <taxon>Strongyloidea</taxon>
        <taxon>Trichostrongylidae</taxon>
        <taxon>Trichostrongylus</taxon>
    </lineage>
</organism>
<proteinExistence type="predicted"/>